<gene>
    <name evidence="10" type="ORF">SSLN_LOCUS5711</name>
</gene>
<evidence type="ECO:0000256" key="5">
    <source>
        <dbReference type="ARBA" id="ARBA00023277"/>
    </source>
</evidence>
<reference evidence="10 11" key="2">
    <citation type="submission" date="2018-11" db="EMBL/GenBank/DDBJ databases">
        <authorList>
            <consortium name="Pathogen Informatics"/>
        </authorList>
    </citation>
    <scope>NUCLEOTIDE SEQUENCE [LARGE SCALE GENOMIC DNA]</scope>
    <source>
        <strain evidence="10 11">NST_G2</strain>
    </source>
</reference>
<keyword evidence="6" id="KW-0636">Prenylation</keyword>
<dbReference type="GO" id="GO:0005964">
    <property type="term" value="C:phosphorylase kinase complex"/>
    <property type="evidence" value="ECO:0007669"/>
    <property type="project" value="TreeGrafter"/>
</dbReference>
<dbReference type="InterPro" id="IPR011613">
    <property type="entry name" value="GH15-like"/>
</dbReference>
<dbReference type="UniPathway" id="UPA00163"/>
<keyword evidence="3 6" id="KW-0321">Glycogen metabolism</keyword>
<accession>A0A183SNB3</accession>
<dbReference type="STRING" id="70667.A0A183SNB3"/>
<dbReference type="AlphaFoldDB" id="A0A183SNB3"/>
<evidence type="ECO:0000256" key="1">
    <source>
        <dbReference type="ARBA" id="ARBA00005131"/>
    </source>
</evidence>
<reference evidence="12" key="1">
    <citation type="submission" date="2016-06" db="UniProtKB">
        <authorList>
            <consortium name="WormBaseParasite"/>
        </authorList>
    </citation>
    <scope>IDENTIFICATION</scope>
</reference>
<evidence type="ECO:0000259" key="9">
    <source>
        <dbReference type="Pfam" id="PF19292"/>
    </source>
</evidence>
<feature type="domain" description="Phosphorylase b kinase regulatory subunit alpha/beta C-terminal" evidence="9">
    <location>
        <begin position="987"/>
        <end position="1111"/>
    </location>
</feature>
<dbReference type="InterPro" id="IPR045583">
    <property type="entry name" value="KPBA/B_C"/>
</dbReference>
<evidence type="ECO:0000256" key="3">
    <source>
        <dbReference type="ARBA" id="ARBA00022600"/>
    </source>
</evidence>
<evidence type="ECO:0000256" key="4">
    <source>
        <dbReference type="ARBA" id="ARBA00022860"/>
    </source>
</evidence>
<evidence type="ECO:0000256" key="6">
    <source>
        <dbReference type="RuleBase" id="RU364123"/>
    </source>
</evidence>
<keyword evidence="4 6" id="KW-0112">Calmodulin-binding</keyword>
<dbReference type="InterPro" id="IPR008734">
    <property type="entry name" value="PHK_A/B_su"/>
</dbReference>
<comment type="subcellular location">
    <subcellularLocation>
        <location evidence="6">Cell membrane</location>
        <topology evidence="6">Lipid-anchor</topology>
        <orientation evidence="6">Cytoplasmic side</orientation>
    </subcellularLocation>
</comment>
<dbReference type="Pfam" id="PF19292">
    <property type="entry name" value="KPBB_C"/>
    <property type="match status" value="1"/>
</dbReference>
<dbReference type="EMBL" id="UYSU01033372">
    <property type="protein sequence ID" value="VDL92096.1"/>
    <property type="molecule type" value="Genomic_DNA"/>
</dbReference>
<keyword evidence="6" id="KW-1003">Cell membrane</keyword>
<evidence type="ECO:0000313" key="10">
    <source>
        <dbReference type="EMBL" id="VDL92096.1"/>
    </source>
</evidence>
<dbReference type="Pfam" id="PF00723">
    <property type="entry name" value="Glyco_hydro_15"/>
    <property type="match status" value="1"/>
</dbReference>
<name>A0A183SNB3_SCHSO</name>
<feature type="region of interest" description="Disordered" evidence="7">
    <location>
        <begin position="1121"/>
        <end position="1142"/>
    </location>
</feature>
<dbReference type="OrthoDB" id="5971574at2759"/>
<protein>
    <recommendedName>
        <fullName evidence="6">Phosphorylase b kinase regulatory subunit</fullName>
    </recommendedName>
</protein>
<keyword evidence="6" id="KW-0449">Lipoprotein</keyword>
<dbReference type="Proteomes" id="UP000275846">
    <property type="component" value="Unassembled WGS sequence"/>
</dbReference>
<comment type="pathway">
    <text evidence="1 6">Glycan biosynthesis; glycogen metabolism.</text>
</comment>
<dbReference type="SUPFAM" id="SSF48208">
    <property type="entry name" value="Six-hairpin glycosidases"/>
    <property type="match status" value="1"/>
</dbReference>
<dbReference type="PANTHER" id="PTHR10749">
    <property type="entry name" value="PHOSPHORYLASE B KINASE REGULATORY SUBUNIT"/>
    <property type="match status" value="1"/>
</dbReference>
<keyword evidence="6" id="KW-0472">Membrane</keyword>
<evidence type="ECO:0000256" key="7">
    <source>
        <dbReference type="SAM" id="MobiDB-lite"/>
    </source>
</evidence>
<comment type="function">
    <text evidence="6">Phosphorylase b kinase catalyzes the phosphorylation of serine in certain substrates, including troponin I.</text>
</comment>
<dbReference type="GO" id="GO:0005516">
    <property type="term" value="F:calmodulin binding"/>
    <property type="evidence" value="ECO:0007669"/>
    <property type="project" value="UniProtKB-KW"/>
</dbReference>
<dbReference type="WBParaSite" id="SSLN_0000589801-mRNA-1">
    <property type="protein sequence ID" value="SSLN_0000589801-mRNA-1"/>
    <property type="gene ID" value="SSLN_0000589801"/>
</dbReference>
<evidence type="ECO:0000313" key="11">
    <source>
        <dbReference type="Proteomes" id="UP000275846"/>
    </source>
</evidence>
<dbReference type="PANTHER" id="PTHR10749:SF8">
    <property type="entry name" value="PHOSPHORYLASE B KINASE REGULATORY SUBUNIT BETA"/>
    <property type="match status" value="1"/>
</dbReference>
<evidence type="ECO:0000259" key="8">
    <source>
        <dbReference type="Pfam" id="PF00723"/>
    </source>
</evidence>
<comment type="similarity">
    <text evidence="2 6">Belongs to the phosphorylase b kinase regulatory chain family.</text>
</comment>
<dbReference type="InterPro" id="IPR008928">
    <property type="entry name" value="6-hairpin_glycosidase_sf"/>
</dbReference>
<evidence type="ECO:0000256" key="2">
    <source>
        <dbReference type="ARBA" id="ARBA00007128"/>
    </source>
</evidence>
<sequence length="1201" mass="135516">MDFEVACAPDELHDKLQRFYRIVKDQLINYQHPFSGLFPCKPGPPQGCVCHVRDSVYCATAVWALHRCFQRLGDESGQSFELRQSAIKCMRAILQAWMQQTVRLEQFKTAQNLETCLSTRLDYATGQPIEGKDYNHLQMDCVGLYVLQLAQMILSGLQIIHTKTEAAFVQNLIFYLERAYRIPDYGMWERGSKQNRNITELHASSIGMAKAAMESLSGFNLFGVEGDHSTVIFTEGDAHSRNSMILDTLLPRESASKGTDAALIPTLCWPAFAIHTPEIHKITMKRVDVLKGNYGYKRFTRDGYATVLETCTIYTQGELSKFRGIENEWPMFFAYQIIACYFAKDYEKAQMFEDLLEPLLVTPVSEKYPWLPKYYFVPEDSLDEERETPGKAIRKSNFKLQAEPRFLWGQSVFIVSQLMSSGLLQIHDLDPLGRHCPANSRPLSLVSRYSTISSRPATMLVQVVLIAESTRLQQILATYGIRTQTPVEIEPLKLWPPHLIVRACLFMGLSKRLRLNGRPPRPLGPIGTSKFYRICGSTVLVFPHLFENQSFYFSYDMRAVIEEVKNDLVFLSKCWRMKGRPTYCFLVKEDMILGPGRDQLIRFLVSLQNTYVDGVRIVLGRAQNLVATGCTDYLDFFPDWASRLDEFNGLQQLQAGRSYRSLTDLPKALQWDEAGDNERECILPATLAMAITDAADKKHFSKMPDADLASFIFEPEVREKFAPPVFSKGDPVLETAFAKTAIDMAHEVAVLHELMTRYSLDYVIRQNEPLSTVREFLTNLLRRAGLHQVWTVVRLCAALLGRYVNSLAPSTSSILVCGKQLTMGAVQGPEVGVNKPMNPNQLYALLREAVFSVDPIQISLQQELILVISALLNKDTSLFKGIAVIRLGQAAPPNQLKKRLTHEVDDDGWFLEAMKLQLEAEEVPRGKNVSPPPGGDDPEQNLTSTRSLGACRLHSLAPSYLKGLLHRTLHLSLCDVENTSIRHRHSSRLSEDGREQTSKENALFQRQLDGCLGRVPAAFYESVYHILEKAPRGILIMSNMLPQNPTLLDMTPHDLNLVFQVECMMRSIADPAYRALFVETVMVIAVILERNEELSFTEVVDFRVVIENAIKDFAVTNRLAASPSSGNNNDPEPGKKGTRTRRLSWPKNDIADDWSIYQKFASTPANIRLGTTSFLAKAAVSLLLHGSINLRDVSKETCCLS</sequence>
<dbReference type="GO" id="GO:0005886">
    <property type="term" value="C:plasma membrane"/>
    <property type="evidence" value="ECO:0007669"/>
    <property type="project" value="UniProtKB-SubCell"/>
</dbReference>
<feature type="domain" description="GH15-like" evidence="8">
    <location>
        <begin position="17"/>
        <end position="888"/>
    </location>
</feature>
<keyword evidence="11" id="KW-1185">Reference proteome</keyword>
<evidence type="ECO:0000313" key="12">
    <source>
        <dbReference type="WBParaSite" id="SSLN_0000589801-mRNA-1"/>
    </source>
</evidence>
<proteinExistence type="inferred from homology"/>
<keyword evidence="5 6" id="KW-0119">Carbohydrate metabolism</keyword>
<feature type="region of interest" description="Disordered" evidence="7">
    <location>
        <begin position="922"/>
        <end position="943"/>
    </location>
</feature>
<dbReference type="GO" id="GO:0005977">
    <property type="term" value="P:glycogen metabolic process"/>
    <property type="evidence" value="ECO:0007669"/>
    <property type="project" value="UniProtKB-UniPathway"/>
</dbReference>
<organism evidence="12">
    <name type="scientific">Schistocephalus solidus</name>
    <name type="common">Tapeworm</name>
    <dbReference type="NCBI Taxonomy" id="70667"/>
    <lineage>
        <taxon>Eukaryota</taxon>
        <taxon>Metazoa</taxon>
        <taxon>Spiralia</taxon>
        <taxon>Lophotrochozoa</taxon>
        <taxon>Platyhelminthes</taxon>
        <taxon>Cestoda</taxon>
        <taxon>Eucestoda</taxon>
        <taxon>Diphyllobothriidea</taxon>
        <taxon>Diphyllobothriidae</taxon>
        <taxon>Schistocephalus</taxon>
    </lineage>
</organism>